<proteinExistence type="predicted"/>
<name>A0A4U8YX56_METTU</name>
<evidence type="ECO:0000313" key="2">
    <source>
        <dbReference type="Proteomes" id="UP000294360"/>
    </source>
</evidence>
<dbReference type="EMBL" id="LR536450">
    <property type="protein sequence ID" value="VFU07936.1"/>
    <property type="molecule type" value="Genomic_DNA"/>
</dbReference>
<dbReference type="AlphaFoldDB" id="A0A4U8YX56"/>
<gene>
    <name evidence="1" type="ORF">MTUNDRAET4_1043</name>
</gene>
<organism evidence="1 2">
    <name type="scientific">Methylocella tundrae</name>
    <dbReference type="NCBI Taxonomy" id="227605"/>
    <lineage>
        <taxon>Bacteria</taxon>
        <taxon>Pseudomonadati</taxon>
        <taxon>Pseudomonadota</taxon>
        <taxon>Alphaproteobacteria</taxon>
        <taxon>Hyphomicrobiales</taxon>
        <taxon>Beijerinckiaceae</taxon>
        <taxon>Methylocella</taxon>
    </lineage>
</organism>
<sequence length="704" mass="73302">MMEAKLVISGEDRTAPIFAEIERKLTAISGVSDQIGRVSGSIARVAPDFDRMSRSVSKFGMNAANMQRLAQSVSSVGTAFGGVAGDVARTSTQVGRLSRALHSVGEVAKSVAPLVAAGVAGAGVKALEAGGDLASQQAKLGALGLPASEAAAVDAETKRIMAKNPNVTLADSTETFRELRASLSHPDEVLPNLEGAVKGRSALKALGLDDRQFGDMIKAGELLGQANNPKDLQRFFDAYVRAVQVNGKLLNPEDLLESAKMSKTAGMHLSPRYLMTTGMSLPAELGGMQAGSAVYQYENTINGSALAHNHAAIKEWMDLGFLTDDDVLMNKQGDIKGLKPGHYIKGWEKGVTDPDKFLYENVIPALDKAGVTDPFKQDAIFARLFPGSRASNYAAHLRNQRKAFENRATQYEESKGIEGTGDLLKSDPTAALGALGTSLQNFGAVLTSPGMKDSASILSSMATSISEWSQALDKWQKEHPDLAKGAAAGVGVGTAAAAGVVATSLYGLLTGKGVPGVVGGAGSLLGKGLVAGAIYEGGKAGIDWAFDKLPHPQYPAGYDPKAEMNRSIFDRASDAWNHPLSGPGFNGSWSDGRFHSAPSGYEHDFTLGSGGGFSSSGRLQPPSNLGYMSKWDSSHVAPTPLGKEGPAIAELKGAADISLTVKIDASPELFSAIETARSISANGALRANTGTSMPEAAPTGVSGN</sequence>
<dbReference type="RefSeq" id="WP_134487611.1">
    <property type="nucleotide sequence ID" value="NZ_LR536450.1"/>
</dbReference>
<dbReference type="OrthoDB" id="8113249at2"/>
<evidence type="ECO:0000313" key="1">
    <source>
        <dbReference type="EMBL" id="VFU07936.1"/>
    </source>
</evidence>
<dbReference type="KEGG" id="mtun:MTUNDRAET4_1043"/>
<dbReference type="Proteomes" id="UP000294360">
    <property type="component" value="Chromosome"/>
</dbReference>
<protein>
    <submittedName>
        <fullName evidence="1">Uncharacterized protein</fullName>
    </submittedName>
</protein>
<reference evidence="1 2" key="1">
    <citation type="submission" date="2019-03" db="EMBL/GenBank/DDBJ databases">
        <authorList>
            <person name="Kox A.R. M."/>
        </authorList>
    </citation>
    <scope>NUCLEOTIDE SEQUENCE [LARGE SCALE GENOMIC DNA]</scope>
    <source>
        <strain evidence="1">MTUNDRAET4 annotated genome</strain>
    </source>
</reference>
<accession>A0A4U8YX56</accession>